<gene>
    <name evidence="1" type="ORF">MAPG_06692</name>
</gene>
<organism evidence="2 3">
    <name type="scientific">Magnaporthiopsis poae (strain ATCC 64411 / 73-15)</name>
    <name type="common">Kentucky bluegrass fungus</name>
    <name type="synonym">Magnaporthe poae</name>
    <dbReference type="NCBI Taxonomy" id="644358"/>
    <lineage>
        <taxon>Eukaryota</taxon>
        <taxon>Fungi</taxon>
        <taxon>Dikarya</taxon>
        <taxon>Ascomycota</taxon>
        <taxon>Pezizomycotina</taxon>
        <taxon>Sordariomycetes</taxon>
        <taxon>Sordariomycetidae</taxon>
        <taxon>Magnaporthales</taxon>
        <taxon>Magnaporthaceae</taxon>
        <taxon>Magnaporthiopsis</taxon>
    </lineage>
</organism>
<dbReference type="EnsemblFungi" id="MAPG_06692T0">
    <property type="protein sequence ID" value="MAPG_06692T0"/>
    <property type="gene ID" value="MAPG_06692"/>
</dbReference>
<evidence type="ECO:0000313" key="3">
    <source>
        <dbReference type="Proteomes" id="UP000011715"/>
    </source>
</evidence>
<reference evidence="1" key="3">
    <citation type="submission" date="2011-03" db="EMBL/GenBank/DDBJ databases">
        <title>Annotation of Magnaporthe poae ATCC 64411.</title>
        <authorList>
            <person name="Ma L.-J."/>
            <person name="Dead R."/>
            <person name="Young S.K."/>
            <person name="Zeng Q."/>
            <person name="Gargeya S."/>
            <person name="Fitzgerald M."/>
            <person name="Haas B."/>
            <person name="Abouelleil A."/>
            <person name="Alvarado L."/>
            <person name="Arachchi H.M."/>
            <person name="Berlin A."/>
            <person name="Brown A."/>
            <person name="Chapman S.B."/>
            <person name="Chen Z."/>
            <person name="Dunbar C."/>
            <person name="Freedman E."/>
            <person name="Gearin G."/>
            <person name="Gellesch M."/>
            <person name="Goldberg J."/>
            <person name="Griggs A."/>
            <person name="Gujja S."/>
            <person name="Heiman D."/>
            <person name="Howarth C."/>
            <person name="Larson L."/>
            <person name="Lui A."/>
            <person name="MacDonald P.J.P."/>
            <person name="Mehta T."/>
            <person name="Montmayeur A."/>
            <person name="Murphy C."/>
            <person name="Neiman D."/>
            <person name="Pearson M."/>
            <person name="Priest M."/>
            <person name="Roberts A."/>
            <person name="Saif S."/>
            <person name="Shea T."/>
            <person name="Shenoy N."/>
            <person name="Sisk P."/>
            <person name="Stolte C."/>
            <person name="Sykes S."/>
            <person name="Yandava C."/>
            <person name="Wortman J."/>
            <person name="Nusbaum C."/>
            <person name="Birren B."/>
        </authorList>
    </citation>
    <scope>NUCLEOTIDE SEQUENCE</scope>
    <source>
        <strain evidence="1">ATCC 64411</strain>
    </source>
</reference>
<accession>A0A0C4E2Q2</accession>
<dbReference type="AlphaFoldDB" id="A0A0C4E2Q2"/>
<reference evidence="3" key="1">
    <citation type="submission" date="2010-05" db="EMBL/GenBank/DDBJ databases">
        <title>The genome sequence of Magnaporthe poae strain ATCC 64411.</title>
        <authorList>
            <person name="Ma L.-J."/>
            <person name="Dead R."/>
            <person name="Young S."/>
            <person name="Zeng Q."/>
            <person name="Koehrsen M."/>
            <person name="Alvarado L."/>
            <person name="Berlin A."/>
            <person name="Chapman S.B."/>
            <person name="Chen Z."/>
            <person name="Freedman E."/>
            <person name="Gellesch M."/>
            <person name="Goldberg J."/>
            <person name="Griggs A."/>
            <person name="Gujja S."/>
            <person name="Heilman E.R."/>
            <person name="Heiman D."/>
            <person name="Hepburn T."/>
            <person name="Howarth C."/>
            <person name="Jen D."/>
            <person name="Larson L."/>
            <person name="Mehta T."/>
            <person name="Neiman D."/>
            <person name="Pearson M."/>
            <person name="Roberts A."/>
            <person name="Saif S."/>
            <person name="Shea T."/>
            <person name="Shenoy N."/>
            <person name="Sisk P."/>
            <person name="Stolte C."/>
            <person name="Sykes S."/>
            <person name="Walk T."/>
            <person name="White J."/>
            <person name="Yandava C."/>
            <person name="Haas B."/>
            <person name="Nusbaum C."/>
            <person name="Birren B."/>
        </authorList>
    </citation>
    <scope>NUCLEOTIDE SEQUENCE [LARGE SCALE GENOMIC DNA]</scope>
    <source>
        <strain evidence="3">ATCC 64411 / 73-15</strain>
    </source>
</reference>
<sequence length="56" mass="5763">MDMASKLCDHHATACGCKEIVDGNVKLCAACENNECGFNDAGESGKSGLKDASPES</sequence>
<dbReference type="Proteomes" id="UP000011715">
    <property type="component" value="Unassembled WGS sequence"/>
</dbReference>
<reference evidence="2" key="4">
    <citation type="journal article" date="2015" name="G3 (Bethesda)">
        <title>Genome sequences of three phytopathogenic species of the Magnaporthaceae family of fungi.</title>
        <authorList>
            <person name="Okagaki L.H."/>
            <person name="Nunes C.C."/>
            <person name="Sailsbery J."/>
            <person name="Clay B."/>
            <person name="Brown D."/>
            <person name="John T."/>
            <person name="Oh Y."/>
            <person name="Young N."/>
            <person name="Fitzgerald M."/>
            <person name="Haas B.J."/>
            <person name="Zeng Q."/>
            <person name="Young S."/>
            <person name="Adiconis X."/>
            <person name="Fan L."/>
            <person name="Levin J.Z."/>
            <person name="Mitchell T.K."/>
            <person name="Okubara P.A."/>
            <person name="Farman M.L."/>
            <person name="Kohn L.M."/>
            <person name="Birren B."/>
            <person name="Ma L.-J."/>
            <person name="Dean R.A."/>
        </authorList>
    </citation>
    <scope>NUCLEOTIDE SEQUENCE</scope>
    <source>
        <strain evidence="2">ATCC 64411 / 73-15</strain>
    </source>
</reference>
<name>A0A0C4E2Q2_MAGP6</name>
<dbReference type="VEuPathDB" id="FungiDB:MAPG_06692"/>
<reference evidence="1" key="2">
    <citation type="submission" date="2010-05" db="EMBL/GenBank/DDBJ databases">
        <title>The Genome Sequence of Magnaporthe poae strain ATCC 64411.</title>
        <authorList>
            <consortium name="The Broad Institute Genome Sequencing Platform"/>
            <consortium name="Broad Institute Genome Sequencing Center for Infectious Disease"/>
            <person name="Ma L.-J."/>
            <person name="Dead R."/>
            <person name="Young S."/>
            <person name="Zeng Q."/>
            <person name="Koehrsen M."/>
            <person name="Alvarado L."/>
            <person name="Berlin A."/>
            <person name="Chapman S.B."/>
            <person name="Chen Z."/>
            <person name="Freedman E."/>
            <person name="Gellesch M."/>
            <person name="Goldberg J."/>
            <person name="Griggs A."/>
            <person name="Gujja S."/>
            <person name="Heilman E.R."/>
            <person name="Heiman D."/>
            <person name="Hepburn T."/>
            <person name="Howarth C."/>
            <person name="Jen D."/>
            <person name="Larson L."/>
            <person name="Mehta T."/>
            <person name="Neiman D."/>
            <person name="Pearson M."/>
            <person name="Roberts A."/>
            <person name="Saif S."/>
            <person name="Shea T."/>
            <person name="Shenoy N."/>
            <person name="Sisk P."/>
            <person name="Stolte C."/>
            <person name="Sykes S."/>
            <person name="Walk T."/>
            <person name="White J."/>
            <person name="Yandava C."/>
            <person name="Haas B."/>
            <person name="Nusbaum C."/>
            <person name="Birren B."/>
        </authorList>
    </citation>
    <scope>NUCLEOTIDE SEQUENCE</scope>
    <source>
        <strain evidence="1">ATCC 64411</strain>
    </source>
</reference>
<evidence type="ECO:0000313" key="2">
    <source>
        <dbReference type="EnsemblFungi" id="MAPG_06692T0"/>
    </source>
</evidence>
<keyword evidence="3" id="KW-1185">Reference proteome</keyword>
<reference evidence="2" key="5">
    <citation type="submission" date="2015-06" db="UniProtKB">
        <authorList>
            <consortium name="EnsemblFungi"/>
        </authorList>
    </citation>
    <scope>IDENTIFICATION</scope>
    <source>
        <strain evidence="2">ATCC 64411</strain>
    </source>
</reference>
<protein>
    <submittedName>
        <fullName evidence="1 2">Uncharacterized protein</fullName>
    </submittedName>
</protein>
<evidence type="ECO:0000313" key="1">
    <source>
        <dbReference type="EMBL" id="KLU87698.1"/>
    </source>
</evidence>
<dbReference type="EMBL" id="GL876970">
    <property type="protein sequence ID" value="KLU87698.1"/>
    <property type="molecule type" value="Genomic_DNA"/>
</dbReference>
<dbReference type="EMBL" id="ADBL01001620">
    <property type="status" value="NOT_ANNOTATED_CDS"/>
    <property type="molecule type" value="Genomic_DNA"/>
</dbReference>
<proteinExistence type="predicted"/>
<dbReference type="OrthoDB" id="10269536at2759"/>